<dbReference type="InterPro" id="IPR015915">
    <property type="entry name" value="Kelch-typ_b-propeller"/>
</dbReference>
<reference evidence="2 3" key="1">
    <citation type="submission" date="2022-04" db="EMBL/GenBank/DDBJ databases">
        <title>Spirosoma sp. strain RP8 genome sequencing and assembly.</title>
        <authorList>
            <person name="Jung Y."/>
        </authorList>
    </citation>
    <scope>NUCLEOTIDE SEQUENCE [LARGE SCALE GENOMIC DNA]</scope>
    <source>
        <strain evidence="2 3">RP8</strain>
    </source>
</reference>
<dbReference type="Gene3D" id="2.120.10.80">
    <property type="entry name" value="Kelch-type beta propeller"/>
    <property type="match status" value="2"/>
</dbReference>
<evidence type="ECO:0000313" key="2">
    <source>
        <dbReference type="EMBL" id="MCK8493299.1"/>
    </source>
</evidence>
<dbReference type="SUPFAM" id="SSF117281">
    <property type="entry name" value="Kelch motif"/>
    <property type="match status" value="2"/>
</dbReference>
<proteinExistence type="predicted"/>
<sequence>MINLPNRFRSATGFLPKSKSQTTSLPQADQDTKTHRRSQLINWALGLVCIGWAGALVGCGSSDPATTLGDWRTRSSLEGPARSAATGFVIGNFGYVGTGFDASNNRLKDFWAYDQTKNSWAQIADFGGVGRVYAVGFSIGAKGYVGTGIDANSVRLKDFWEYDQASNAWKKAADFGGTARQQAVAFAVGNKGYIGTGFDGNYLKDFWSFDPSKNTWTKVTSYSGEKRQGAVAIVLNGLAYVGTGNNNNTAQRDWYAYDPAQDAWVEKAQFSTDQSTLPRSSAVGFAINNLGYITTGDPNSTTVWQYNPASDSWTTLGNFEGATRVNAVGFAIGGKGYVTTGGIGTGRYDDLWEFDPTIAQVTE</sequence>
<protein>
    <submittedName>
        <fullName evidence="2">Galactose oxidase</fullName>
    </submittedName>
</protein>
<keyword evidence="3" id="KW-1185">Reference proteome</keyword>
<dbReference type="PANTHER" id="PTHR45632">
    <property type="entry name" value="LD33804P"/>
    <property type="match status" value="1"/>
</dbReference>
<dbReference type="RefSeq" id="WP_248477865.1">
    <property type="nucleotide sequence ID" value="NZ_JALPRF010000002.1"/>
</dbReference>
<organism evidence="2 3">
    <name type="scientific">Spirosoma liriopis</name>
    <dbReference type="NCBI Taxonomy" id="2937440"/>
    <lineage>
        <taxon>Bacteria</taxon>
        <taxon>Pseudomonadati</taxon>
        <taxon>Bacteroidota</taxon>
        <taxon>Cytophagia</taxon>
        <taxon>Cytophagales</taxon>
        <taxon>Cytophagaceae</taxon>
        <taxon>Spirosoma</taxon>
    </lineage>
</organism>
<accession>A0ABT0HMA1</accession>
<evidence type="ECO:0000256" key="1">
    <source>
        <dbReference type="SAM" id="MobiDB-lite"/>
    </source>
</evidence>
<dbReference type="EMBL" id="JALPRF010000002">
    <property type="protein sequence ID" value="MCK8493299.1"/>
    <property type="molecule type" value="Genomic_DNA"/>
</dbReference>
<feature type="compositionally biased region" description="Polar residues" evidence="1">
    <location>
        <begin position="18"/>
        <end position="29"/>
    </location>
</feature>
<dbReference type="Proteomes" id="UP001202180">
    <property type="component" value="Unassembled WGS sequence"/>
</dbReference>
<evidence type="ECO:0000313" key="3">
    <source>
        <dbReference type="Proteomes" id="UP001202180"/>
    </source>
</evidence>
<gene>
    <name evidence="2" type="ORF">M0L20_15635</name>
</gene>
<feature type="region of interest" description="Disordered" evidence="1">
    <location>
        <begin position="1"/>
        <end position="33"/>
    </location>
</feature>
<dbReference type="Pfam" id="PF24681">
    <property type="entry name" value="Kelch_KLHDC2_KLHL20_DRC7"/>
    <property type="match status" value="1"/>
</dbReference>
<comment type="caution">
    <text evidence="2">The sequence shown here is derived from an EMBL/GenBank/DDBJ whole genome shotgun (WGS) entry which is preliminary data.</text>
</comment>
<name>A0ABT0HMA1_9BACT</name>